<name>A0A5M3MMV7_CONPW</name>
<evidence type="ECO:0000256" key="8">
    <source>
        <dbReference type="SAM" id="MobiDB-lite"/>
    </source>
</evidence>
<dbReference type="SUPFAM" id="SSF101489">
    <property type="entry name" value="Eukaryotic initiation factor 4f subunit eIF4g, eIF4e-binding domain"/>
    <property type="match status" value="1"/>
</dbReference>
<dbReference type="PANTHER" id="PTHR23253">
    <property type="entry name" value="EUKARYOTIC TRANSLATION INITIATION FACTOR 4 GAMMA"/>
    <property type="match status" value="1"/>
</dbReference>
<dbReference type="InterPro" id="IPR016024">
    <property type="entry name" value="ARM-type_fold"/>
</dbReference>
<feature type="region of interest" description="Disordered" evidence="8">
    <location>
        <begin position="1277"/>
        <end position="1452"/>
    </location>
</feature>
<dbReference type="KEGG" id="cput:CONPUDRAFT_125115"/>
<dbReference type="Proteomes" id="UP000053558">
    <property type="component" value="Unassembled WGS sequence"/>
</dbReference>
<evidence type="ECO:0000256" key="6">
    <source>
        <dbReference type="ARBA" id="ARBA00022884"/>
    </source>
</evidence>
<feature type="compositionally biased region" description="Basic and acidic residues" evidence="8">
    <location>
        <begin position="1349"/>
        <end position="1359"/>
    </location>
</feature>
<dbReference type="InterPro" id="IPR036211">
    <property type="entry name" value="eIF4G_eIF4E-bd_sf"/>
</dbReference>
<dbReference type="InterPro" id="IPR003891">
    <property type="entry name" value="Initiation_fac_eIF4g_MI"/>
</dbReference>
<keyword evidence="3" id="KW-0963">Cytoplasm</keyword>
<comment type="caution">
    <text evidence="10">The sequence shown here is derived from an EMBL/GenBank/DDBJ whole genome shotgun (WGS) entry which is preliminary data.</text>
</comment>
<keyword evidence="11" id="KW-1185">Reference proteome</keyword>
<keyword evidence="7" id="KW-0648">Protein biosynthesis</keyword>
<feature type="compositionally biased region" description="Low complexity" evidence="8">
    <location>
        <begin position="138"/>
        <end position="185"/>
    </location>
</feature>
<feature type="compositionally biased region" description="Basic and acidic residues" evidence="8">
    <location>
        <begin position="471"/>
        <end position="482"/>
    </location>
</feature>
<feature type="compositionally biased region" description="Pro residues" evidence="8">
    <location>
        <begin position="285"/>
        <end position="295"/>
    </location>
</feature>
<keyword evidence="6" id="KW-0694">RNA-binding</keyword>
<feature type="compositionally biased region" description="Low complexity" evidence="8">
    <location>
        <begin position="92"/>
        <end position="109"/>
    </location>
</feature>
<dbReference type="GeneID" id="19199877"/>
<feature type="compositionally biased region" description="Polar residues" evidence="8">
    <location>
        <begin position="1334"/>
        <end position="1348"/>
    </location>
</feature>
<keyword evidence="4" id="KW-0396">Initiation factor</keyword>
<dbReference type="GO" id="GO:0003729">
    <property type="term" value="F:mRNA binding"/>
    <property type="evidence" value="ECO:0007669"/>
    <property type="project" value="TreeGrafter"/>
</dbReference>
<dbReference type="OMA" id="PRGGPNM"/>
<comment type="subcellular location">
    <subcellularLocation>
        <location evidence="1">Cytoplasm</location>
    </subcellularLocation>
</comment>
<evidence type="ECO:0000313" key="10">
    <source>
        <dbReference type="EMBL" id="EIW80366.1"/>
    </source>
</evidence>
<feature type="compositionally biased region" description="Pro residues" evidence="8">
    <location>
        <begin position="486"/>
        <end position="497"/>
    </location>
</feature>
<dbReference type="SUPFAM" id="SSF48371">
    <property type="entry name" value="ARM repeat"/>
    <property type="match status" value="2"/>
</dbReference>
<feature type="compositionally biased region" description="Polar residues" evidence="8">
    <location>
        <begin position="110"/>
        <end position="137"/>
    </location>
</feature>
<evidence type="ECO:0000313" key="11">
    <source>
        <dbReference type="Proteomes" id="UP000053558"/>
    </source>
</evidence>
<dbReference type="Gene3D" id="1.20.970.30">
    <property type="entry name" value="eIF4G, eIF4E-binding domain"/>
    <property type="match status" value="1"/>
</dbReference>
<dbReference type="Pfam" id="PF02847">
    <property type="entry name" value="MA3"/>
    <property type="match status" value="1"/>
</dbReference>
<comment type="similarity">
    <text evidence="2">Belongs to the eukaryotic initiation factor 4G family.</text>
</comment>
<evidence type="ECO:0000256" key="7">
    <source>
        <dbReference type="ARBA" id="ARBA00022917"/>
    </source>
</evidence>
<evidence type="ECO:0000256" key="5">
    <source>
        <dbReference type="ARBA" id="ARBA00022553"/>
    </source>
</evidence>
<proteinExistence type="inferred from homology"/>
<feature type="compositionally biased region" description="Polar residues" evidence="8">
    <location>
        <begin position="439"/>
        <end position="450"/>
    </location>
</feature>
<gene>
    <name evidence="10" type="ORF">CONPUDRAFT_125115</name>
</gene>
<dbReference type="InterPro" id="IPR003890">
    <property type="entry name" value="MIF4G-like_typ-3"/>
</dbReference>
<dbReference type="PROSITE" id="PS51366">
    <property type="entry name" value="MI"/>
    <property type="match status" value="1"/>
</dbReference>
<sequence>MSKSSTATGKIQTQLSSQSAWSKGPPSANSPRSQSPVSVNVASPVTPSHARRPSALSQSVNVKDGVSVARSNAGSVRAGNNVSFGSIDDRSAAISTSPAAAPSPISTATKNESTIKSFGTVAATPTSASHLNGKSSVATATSSGLSKSTSSSSTRPPFSATSASTSNSSVASSVATSISSTSTASPLKLNKKDITKLFQGGGSPAPSSAEPAPAPSPSTRPAPLPTHSPAHGHAPLPGQQQGGPPSQFSQSYQPFVPGRQQPSGMGSPRSPAFPRPGPNGTGPPNQRPGPPPGPGGAPSSPRMSHVHPHGQPPGMPPQQMQPMQWGAPYGYYPGMEQYQWYPGMPPVMHSPLGPHGTPHPPPSGLPPSSHGAPMAMSPRNQPPPLPGTPTTAPAVPHPANSPHPLPGSPAQAAPIIHTHGGHTNNSSVSLSSPPPTPSQGQGRPLNTNASAFVPGGAPTVGRSAKVAIKSPDGREIDVDKFKKASPNPPTIPIPPASPGLTHSRTQRASVRIESESDKLKRLEEETAKKDKENKEREEQERKEIEAKRKAEEEERKKKEEKERAKKEAEEVERKKREEEERLKKEAEEVAKKKKEEDERAKKQAEETVRRKEEERLRKEEEEKEKARLAAEEAEKERIKKEEEEKERMRREKEEEESRLAKLEEEDKRLEEEEGEDVIPPSPETATKEREEGEIDETSLIDGDIKGKKEALHIDTANSMPPPADIPRRRPGPLDLNFRKDSKDLPNPPMSALATARVIANLNDVEYPEGIKSPKVELNANAPAGKFRYDRDFLLQFMKVCTEKPEHLPPLEVLGLEPADQQFHTMSRGGSGRGSRHGSGALTPSGSRPNSVGLGIGFAKPGSAGPFAGMGNFSTPSSKLTSEERFQQSRSASVGTGPGLQFGARAQMTRTNSQGGPGHPSNRTRSKRGEKRGDQNRPPNAQQGGSAFGTSHGGAFANMEPVAPLEASANRWVAASAGPGSRKAPVVDTDSPEVVDRKVKGLLNKLTMEKFDSISDQIIAWANKSEKEKDGRTLIQVIRLVFEKATDEAAWSSMYARLCRKMMEQISQDVQDDGIKNSEGKPIAGGQLFRKYLLNRCQEDFERGWAARETTAAAARSKATTDEAIKAANEKKGTTDESELYSEEYYAAQKAKRQGLGLIKFIGELFKLQMLTERIMHECVKKLLGNVENPEEEEIESLCQLLTTVGQILDTPKAKAHMDVYFQRMKELAAKNGQVSSRMQFMIQDVIELRDRKWINRKAVAAPTTLAAVHEAAAKEKAVAEKEAMQRTISMSRGGSRRGNDRNPEQPDGWSVAGSGGPPRPPPKVGDLSQFGKISKQQPIQTFGPSSVFNKKDAAKRESISRTSSSSNMFQMLSQNPEAAEAAAKASSRPPSRKPSVDFGTNGAPEVPAQRRKLQLLPRTKPAEEGTPAVSEDEPDTLAKDGSGSMTEAEAEKKIDQDVQELFAVRNLEEADVYFTNLPKEHQFRLVKRLVDKSLESKEADVKLVVDFFSQAASKGQCDAATFEEGFLPAAELLDDTAMDAPKAVDYMAMLVRGAQLDKDEEKLKRITEKSEFNSEKLLRLVAA</sequence>
<feature type="region of interest" description="Disordered" evidence="8">
    <location>
        <begin position="1"/>
        <end position="705"/>
    </location>
</feature>
<evidence type="ECO:0000256" key="3">
    <source>
        <dbReference type="ARBA" id="ARBA00022490"/>
    </source>
</evidence>
<feature type="compositionally biased region" description="Pro residues" evidence="8">
    <location>
        <begin position="212"/>
        <end position="226"/>
    </location>
</feature>
<dbReference type="PANTHER" id="PTHR23253:SF9">
    <property type="entry name" value="EUKARYOTIC TRANSLATION INITIATION FACTOR 4 GAMMA 2"/>
    <property type="match status" value="1"/>
</dbReference>
<dbReference type="EMBL" id="JH711579">
    <property type="protein sequence ID" value="EIW80366.1"/>
    <property type="molecule type" value="Genomic_DNA"/>
</dbReference>
<feature type="compositionally biased region" description="Polar residues" evidence="8">
    <location>
        <begin position="1"/>
        <end position="46"/>
    </location>
</feature>
<feature type="region of interest" description="Disordered" evidence="8">
    <location>
        <begin position="713"/>
        <end position="732"/>
    </location>
</feature>
<dbReference type="Pfam" id="PF12152">
    <property type="entry name" value="eIF_4G1"/>
    <property type="match status" value="1"/>
</dbReference>
<dbReference type="Gene3D" id="1.25.40.180">
    <property type="match status" value="2"/>
</dbReference>
<evidence type="ECO:0000259" key="9">
    <source>
        <dbReference type="PROSITE" id="PS51366"/>
    </source>
</evidence>
<dbReference type="InterPro" id="IPR022745">
    <property type="entry name" value="eIF4G1_eIF4E-bd"/>
</dbReference>
<dbReference type="GO" id="GO:0016281">
    <property type="term" value="C:eukaryotic translation initiation factor 4F complex"/>
    <property type="evidence" value="ECO:0007669"/>
    <property type="project" value="TreeGrafter"/>
</dbReference>
<feature type="compositionally biased region" description="Polar residues" evidence="8">
    <location>
        <begin position="936"/>
        <end position="948"/>
    </location>
</feature>
<dbReference type="Pfam" id="PF02854">
    <property type="entry name" value="MIF4G"/>
    <property type="match status" value="1"/>
</dbReference>
<dbReference type="OrthoDB" id="514777at2759"/>
<feature type="compositionally biased region" description="Basic and acidic residues" evidence="8">
    <location>
        <begin position="510"/>
        <end position="670"/>
    </location>
</feature>
<keyword evidence="5" id="KW-0597">Phosphoprotein</keyword>
<feature type="compositionally biased region" description="Polar residues" evidence="8">
    <location>
        <begin position="69"/>
        <end position="84"/>
    </location>
</feature>
<protein>
    <recommendedName>
        <fullName evidence="9">MI domain-containing protein</fullName>
    </recommendedName>
</protein>
<evidence type="ECO:0000256" key="1">
    <source>
        <dbReference type="ARBA" id="ARBA00004496"/>
    </source>
</evidence>
<feature type="compositionally biased region" description="Low complexity" evidence="8">
    <location>
        <begin position="1376"/>
        <end position="1389"/>
    </location>
</feature>
<dbReference type="FunFam" id="1.25.40.180:FF:000020">
    <property type="entry name" value="Eukaryotic translation initiation factor subunit"/>
    <property type="match status" value="1"/>
</dbReference>
<feature type="domain" description="MI" evidence="9">
    <location>
        <begin position="1449"/>
        <end position="1570"/>
    </location>
</feature>
<dbReference type="GO" id="GO:0003743">
    <property type="term" value="F:translation initiation factor activity"/>
    <property type="evidence" value="ECO:0007669"/>
    <property type="project" value="UniProtKB-KW"/>
</dbReference>
<feature type="compositionally biased region" description="Pro residues" evidence="8">
    <location>
        <begin position="395"/>
        <end position="407"/>
    </location>
</feature>
<organism evidence="10 11">
    <name type="scientific">Coniophora puteana (strain RWD-64-598)</name>
    <name type="common">Brown rot fungus</name>
    <dbReference type="NCBI Taxonomy" id="741705"/>
    <lineage>
        <taxon>Eukaryota</taxon>
        <taxon>Fungi</taxon>
        <taxon>Dikarya</taxon>
        <taxon>Basidiomycota</taxon>
        <taxon>Agaricomycotina</taxon>
        <taxon>Agaricomycetes</taxon>
        <taxon>Agaricomycetidae</taxon>
        <taxon>Boletales</taxon>
        <taxon>Coniophorineae</taxon>
        <taxon>Coniophoraceae</taxon>
        <taxon>Coniophora</taxon>
    </lineage>
</organism>
<dbReference type="GO" id="GO:0010494">
    <property type="term" value="C:cytoplasmic stress granule"/>
    <property type="evidence" value="ECO:0007669"/>
    <property type="project" value="UniProtKB-ARBA"/>
</dbReference>
<dbReference type="SMART" id="SM00543">
    <property type="entry name" value="MIF4G"/>
    <property type="match status" value="1"/>
</dbReference>
<reference evidence="11" key="1">
    <citation type="journal article" date="2012" name="Science">
        <title>The Paleozoic origin of enzymatic lignin decomposition reconstructed from 31 fungal genomes.</title>
        <authorList>
            <person name="Floudas D."/>
            <person name="Binder M."/>
            <person name="Riley R."/>
            <person name="Barry K."/>
            <person name="Blanchette R.A."/>
            <person name="Henrissat B."/>
            <person name="Martinez A.T."/>
            <person name="Otillar R."/>
            <person name="Spatafora J.W."/>
            <person name="Yadav J.S."/>
            <person name="Aerts A."/>
            <person name="Benoit I."/>
            <person name="Boyd A."/>
            <person name="Carlson A."/>
            <person name="Copeland A."/>
            <person name="Coutinho P.M."/>
            <person name="de Vries R.P."/>
            <person name="Ferreira P."/>
            <person name="Findley K."/>
            <person name="Foster B."/>
            <person name="Gaskell J."/>
            <person name="Glotzer D."/>
            <person name="Gorecki P."/>
            <person name="Heitman J."/>
            <person name="Hesse C."/>
            <person name="Hori C."/>
            <person name="Igarashi K."/>
            <person name="Jurgens J.A."/>
            <person name="Kallen N."/>
            <person name="Kersten P."/>
            <person name="Kohler A."/>
            <person name="Kuees U."/>
            <person name="Kumar T.K.A."/>
            <person name="Kuo A."/>
            <person name="LaButti K."/>
            <person name="Larrondo L.F."/>
            <person name="Lindquist E."/>
            <person name="Ling A."/>
            <person name="Lombard V."/>
            <person name="Lucas S."/>
            <person name="Lundell T."/>
            <person name="Martin R."/>
            <person name="McLaughlin D.J."/>
            <person name="Morgenstern I."/>
            <person name="Morin E."/>
            <person name="Murat C."/>
            <person name="Nagy L.G."/>
            <person name="Nolan M."/>
            <person name="Ohm R.A."/>
            <person name="Patyshakuliyeva A."/>
            <person name="Rokas A."/>
            <person name="Ruiz-Duenas F.J."/>
            <person name="Sabat G."/>
            <person name="Salamov A."/>
            <person name="Samejima M."/>
            <person name="Schmutz J."/>
            <person name="Slot J.C."/>
            <person name="St John F."/>
            <person name="Stenlid J."/>
            <person name="Sun H."/>
            <person name="Sun S."/>
            <person name="Syed K."/>
            <person name="Tsang A."/>
            <person name="Wiebenga A."/>
            <person name="Young D."/>
            <person name="Pisabarro A."/>
            <person name="Eastwood D.C."/>
            <person name="Martin F."/>
            <person name="Cullen D."/>
            <person name="Grigoriev I.V."/>
            <person name="Hibbett D.S."/>
        </authorList>
    </citation>
    <scope>NUCLEOTIDE SEQUENCE [LARGE SCALE GENOMIC DNA]</scope>
    <source>
        <strain evidence="11">RWD-64-598 SS2</strain>
    </source>
</reference>
<evidence type="ECO:0000256" key="2">
    <source>
        <dbReference type="ARBA" id="ARBA00005775"/>
    </source>
</evidence>
<accession>A0A5M3MMV7</accession>
<feature type="region of interest" description="Disordered" evidence="8">
    <location>
        <begin position="822"/>
        <end position="956"/>
    </location>
</feature>
<dbReference type="RefSeq" id="XP_007769325.1">
    <property type="nucleotide sequence ID" value="XM_007771135.1"/>
</dbReference>
<feature type="compositionally biased region" description="Low complexity" evidence="8">
    <location>
        <begin position="235"/>
        <end position="257"/>
    </location>
</feature>
<evidence type="ECO:0000256" key="4">
    <source>
        <dbReference type="ARBA" id="ARBA00022540"/>
    </source>
</evidence>